<sequence length="307" mass="36476">MNNNSSNLERCADADKDNLQKPDIYLRHLPCPESIPQQAFTFFEKIRENLSRTIQVGEYHPGFILWSKKLKEFISLYGFSFTKEDHIKLIKLYLSIISSTDISYSVAQICFDSLIELLQKIELLTRDDLTIDWWIFYRWVKRIKNHQHKTFVMVPSLKEFETVILHCTQSCSPYFSSTATQELLDEFCPHLCPFDRIAICDTMQIFDYFLPMNLPPHLHDQGFKLWLPEFFNLWENINNETIWEAYLVNLFSRLAWYNIGYIDWTPWLNQIFTHFLRGFSLPIGKTQKTTKKFIYSMGDVAQWTVAM</sequence>
<dbReference type="GO" id="GO:0016504">
    <property type="term" value="F:peptidase activator activity"/>
    <property type="evidence" value="ECO:0007669"/>
    <property type="project" value="InterPro"/>
</dbReference>
<evidence type="ECO:0000313" key="2">
    <source>
        <dbReference type="Proteomes" id="UP000663828"/>
    </source>
</evidence>
<accession>A0A816AZ88</accession>
<keyword evidence="2" id="KW-1185">Reference proteome</keyword>
<gene>
    <name evidence="1" type="ORF">XAT740_LOCUS48070</name>
</gene>
<dbReference type="GO" id="GO:0070628">
    <property type="term" value="F:proteasome binding"/>
    <property type="evidence" value="ECO:0007669"/>
    <property type="project" value="InterPro"/>
</dbReference>
<dbReference type="GO" id="GO:0010499">
    <property type="term" value="P:proteasomal ubiquitin-independent protein catabolic process"/>
    <property type="evidence" value="ECO:0007669"/>
    <property type="project" value="TreeGrafter"/>
</dbReference>
<feature type="non-terminal residue" evidence="1">
    <location>
        <position position="1"/>
    </location>
</feature>
<dbReference type="GO" id="GO:0005634">
    <property type="term" value="C:nucleus"/>
    <property type="evidence" value="ECO:0007669"/>
    <property type="project" value="TreeGrafter"/>
</dbReference>
<organism evidence="1 2">
    <name type="scientific">Adineta ricciae</name>
    <name type="common">Rotifer</name>
    <dbReference type="NCBI Taxonomy" id="249248"/>
    <lineage>
        <taxon>Eukaryota</taxon>
        <taxon>Metazoa</taxon>
        <taxon>Spiralia</taxon>
        <taxon>Gnathifera</taxon>
        <taxon>Rotifera</taxon>
        <taxon>Eurotatoria</taxon>
        <taxon>Bdelloidea</taxon>
        <taxon>Adinetida</taxon>
        <taxon>Adinetidae</taxon>
        <taxon>Adineta</taxon>
    </lineage>
</organism>
<evidence type="ECO:0000313" key="1">
    <source>
        <dbReference type="EMBL" id="CAF1604147.1"/>
    </source>
</evidence>
<dbReference type="AlphaFoldDB" id="A0A816AZ88"/>
<name>A0A816AZ88_ADIRI</name>
<dbReference type="InterPro" id="IPR035309">
    <property type="entry name" value="PSME4"/>
</dbReference>
<reference evidence="1" key="1">
    <citation type="submission" date="2021-02" db="EMBL/GenBank/DDBJ databases">
        <authorList>
            <person name="Nowell W R."/>
        </authorList>
    </citation>
    <scope>NUCLEOTIDE SEQUENCE</scope>
</reference>
<dbReference type="Proteomes" id="UP000663828">
    <property type="component" value="Unassembled WGS sequence"/>
</dbReference>
<dbReference type="EMBL" id="CAJNOR010006818">
    <property type="protein sequence ID" value="CAF1604147.1"/>
    <property type="molecule type" value="Genomic_DNA"/>
</dbReference>
<comment type="caution">
    <text evidence="1">The sequence shown here is derived from an EMBL/GenBank/DDBJ whole genome shotgun (WGS) entry which is preliminary data.</text>
</comment>
<proteinExistence type="predicted"/>
<protein>
    <submittedName>
        <fullName evidence="1">Uncharacterized protein</fullName>
    </submittedName>
</protein>
<dbReference type="GO" id="GO:0005829">
    <property type="term" value="C:cytosol"/>
    <property type="evidence" value="ECO:0007669"/>
    <property type="project" value="TreeGrafter"/>
</dbReference>
<dbReference type="PANTHER" id="PTHR32170">
    <property type="entry name" value="PROTEASOME ACTIVATOR COMPLEX SUBUNIT 4"/>
    <property type="match status" value="1"/>
</dbReference>
<dbReference type="PANTHER" id="PTHR32170:SF3">
    <property type="entry name" value="PROTEASOME ACTIVATOR COMPLEX SUBUNIT 4"/>
    <property type="match status" value="1"/>
</dbReference>